<proteinExistence type="predicted"/>
<dbReference type="Proteomes" id="UP001205843">
    <property type="component" value="Unassembled WGS sequence"/>
</dbReference>
<dbReference type="Gene3D" id="1.10.3210.10">
    <property type="entry name" value="Hypothetical protein af1432"/>
    <property type="match status" value="1"/>
</dbReference>
<dbReference type="InterPro" id="IPR003607">
    <property type="entry name" value="HD/PDEase_dom"/>
</dbReference>
<dbReference type="InterPro" id="IPR006675">
    <property type="entry name" value="HDIG_dom"/>
</dbReference>
<dbReference type="InterPro" id="IPR052340">
    <property type="entry name" value="RNase_Y/CdgJ"/>
</dbReference>
<dbReference type="RefSeq" id="WP_253478350.1">
    <property type="nucleotide sequence ID" value="NZ_JALJXV010000005.1"/>
</dbReference>
<name>A0AAE3KCP3_9GAMM</name>
<dbReference type="InterPro" id="IPR013976">
    <property type="entry name" value="HDOD"/>
</dbReference>
<evidence type="ECO:0000313" key="3">
    <source>
        <dbReference type="Proteomes" id="UP001205843"/>
    </source>
</evidence>
<dbReference type="AlphaFoldDB" id="A0AAE3KCP3"/>
<dbReference type="SMART" id="SM00065">
    <property type="entry name" value="GAF"/>
    <property type="match status" value="1"/>
</dbReference>
<accession>A0AAE3KCP3</accession>
<dbReference type="SUPFAM" id="SSF55781">
    <property type="entry name" value="GAF domain-like"/>
    <property type="match status" value="1"/>
</dbReference>
<dbReference type="PANTHER" id="PTHR33525">
    <property type="match status" value="1"/>
</dbReference>
<keyword evidence="3" id="KW-1185">Reference proteome</keyword>
<dbReference type="Pfam" id="PF08668">
    <property type="entry name" value="HDOD"/>
    <property type="match status" value="1"/>
</dbReference>
<organism evidence="2 3">
    <name type="scientific">Natronocella acetinitrilica</name>
    <dbReference type="NCBI Taxonomy" id="414046"/>
    <lineage>
        <taxon>Bacteria</taxon>
        <taxon>Pseudomonadati</taxon>
        <taxon>Pseudomonadota</taxon>
        <taxon>Gammaproteobacteria</taxon>
        <taxon>Chromatiales</taxon>
        <taxon>Ectothiorhodospiraceae</taxon>
        <taxon>Natronocella</taxon>
    </lineage>
</organism>
<dbReference type="PANTHER" id="PTHR33525:SF3">
    <property type="entry name" value="RIBONUCLEASE Y"/>
    <property type="match status" value="1"/>
</dbReference>
<dbReference type="NCBIfam" id="TIGR00277">
    <property type="entry name" value="HDIG"/>
    <property type="match status" value="1"/>
</dbReference>
<evidence type="ECO:0000313" key="2">
    <source>
        <dbReference type="EMBL" id="MCP1675228.1"/>
    </source>
</evidence>
<feature type="domain" description="HDOD" evidence="1">
    <location>
        <begin position="17"/>
        <end position="213"/>
    </location>
</feature>
<dbReference type="SMART" id="SM00471">
    <property type="entry name" value="HDc"/>
    <property type="match status" value="1"/>
</dbReference>
<evidence type="ECO:0000259" key="1">
    <source>
        <dbReference type="PROSITE" id="PS51833"/>
    </source>
</evidence>
<dbReference type="InterPro" id="IPR003018">
    <property type="entry name" value="GAF"/>
</dbReference>
<dbReference type="InterPro" id="IPR029016">
    <property type="entry name" value="GAF-like_dom_sf"/>
</dbReference>
<reference evidence="2" key="1">
    <citation type="submission" date="2022-03" db="EMBL/GenBank/DDBJ databases">
        <title>Genomic Encyclopedia of Type Strains, Phase III (KMG-III): the genomes of soil and plant-associated and newly described type strains.</title>
        <authorList>
            <person name="Whitman W."/>
        </authorList>
    </citation>
    <scope>NUCLEOTIDE SEQUENCE</scope>
    <source>
        <strain evidence="2">ANL 6-2</strain>
    </source>
</reference>
<sequence>MSVSIDSLCESHRLDQLPAFPAVLLALLRTCQQPEPSSGDVESLVAQDSALSVRVLAVASSPVFARGDAPRDLTEAVRLLGLTTVHTIGITTGVVQFFNQLDGHELPWLEDFWRHSLGAATAARALAQESGLAAPEEAYLAGLLHDIGQPLLAVLYRDAMQTIMAGVASGDTDACRAEQERLGISHDTLGAAMVDRWHLPGFLADAIRYHHQPVDALVDAHPLVRVVHVANLLAHSSTEPDTEAFHAAGRLLDLGRTLTSRLHHGARQERDRLVEALDLDAAPRGVISAQRQLNPLADQVRNQALLGSIQPHLRLELTDNPVDVIARGLTLLFGLDRVACFQLSAAGDHLAGAMAGRGAADLDGLRLPLDPARSLLASSLLERRPVHTLDPEESARLSVVDRQIAARLGGDGVLCLPLVAGGEAQGLLALGVRHTQTSALLDQSALLLAFAGEAAAVVRLARQMQADRRQHDMENLARRERDSRRLRRQLGDPVTIIRNYLHVLQQQVDDGHPGRAGVMSMLDEVERVSELLNGIEDPALASATVEDGDINELIRELTRLARDAQLLPEAISIDIALDDRLNGRAIPTEALRSLILSVFRLSGDRLRGGGLRIQTSAGVKFSGTVYNELLVETAGADLDWGILEPDERFAGACRLIDEHGGAVMGSQVPGRGVRVQVLWPDGS</sequence>
<dbReference type="PROSITE" id="PS51833">
    <property type="entry name" value="HDOD"/>
    <property type="match status" value="1"/>
</dbReference>
<comment type="caution">
    <text evidence="2">The sequence shown here is derived from an EMBL/GenBank/DDBJ whole genome shotgun (WGS) entry which is preliminary data.</text>
</comment>
<dbReference type="Gene3D" id="3.30.450.40">
    <property type="match status" value="1"/>
</dbReference>
<gene>
    <name evidence="2" type="ORF">J2T57_002376</name>
</gene>
<protein>
    <submittedName>
        <fullName evidence="2">Nucleotidyltransferase with HDIG domain</fullName>
    </submittedName>
</protein>
<dbReference type="SUPFAM" id="SSF109604">
    <property type="entry name" value="HD-domain/PDEase-like"/>
    <property type="match status" value="1"/>
</dbReference>
<dbReference type="EMBL" id="JALJXV010000005">
    <property type="protein sequence ID" value="MCP1675228.1"/>
    <property type="molecule type" value="Genomic_DNA"/>
</dbReference>